<keyword evidence="3" id="KW-0645">Protease</keyword>
<feature type="domain" description="DUF3645" evidence="7">
    <location>
        <begin position="5"/>
        <end position="33"/>
    </location>
</feature>
<keyword evidence="9" id="KW-1185">Reference proteome</keyword>
<proteinExistence type="predicted"/>
<name>A0ABR2J4Q3_9PEZI</name>
<keyword evidence="5" id="KW-0378">Hydrolase</keyword>
<comment type="catalytic activity">
    <reaction evidence="1">
        <text>Thiol-dependent hydrolysis of ester, thioester, amide, peptide and isopeptide bonds formed by the C-terminal Gly of ubiquitin (a 76-residue protein attached to proteins as an intracellular targeting signal).</text>
        <dbReference type="EC" id="3.4.19.12"/>
    </reaction>
</comment>
<evidence type="ECO:0000259" key="7">
    <source>
        <dbReference type="Pfam" id="PF12359"/>
    </source>
</evidence>
<dbReference type="EC" id="3.4.19.12" evidence="2"/>
<dbReference type="PANTHER" id="PTHR13367:SF34">
    <property type="match status" value="1"/>
</dbReference>
<keyword evidence="4" id="KW-0833">Ubl conjugation pathway</keyword>
<evidence type="ECO:0000256" key="4">
    <source>
        <dbReference type="ARBA" id="ARBA00022786"/>
    </source>
</evidence>
<accession>A0ABR2J4Q3</accession>
<dbReference type="Pfam" id="PF12359">
    <property type="entry name" value="DUF3645"/>
    <property type="match status" value="1"/>
</dbReference>
<dbReference type="PANTHER" id="PTHR13367">
    <property type="entry name" value="UBIQUITIN THIOESTERASE"/>
    <property type="match status" value="1"/>
</dbReference>
<dbReference type="EMBL" id="JAPCWZ010000003">
    <property type="protein sequence ID" value="KAK8872627.1"/>
    <property type="molecule type" value="Genomic_DNA"/>
</dbReference>
<protein>
    <recommendedName>
        <fullName evidence="2">ubiquitinyl hydrolase 1</fullName>
        <ecNumber evidence="2">3.4.19.12</ecNumber>
    </recommendedName>
</protein>
<evidence type="ECO:0000256" key="1">
    <source>
        <dbReference type="ARBA" id="ARBA00000707"/>
    </source>
</evidence>
<evidence type="ECO:0000313" key="9">
    <source>
        <dbReference type="Proteomes" id="UP001390339"/>
    </source>
</evidence>
<dbReference type="Proteomes" id="UP001390339">
    <property type="component" value="Unassembled WGS sequence"/>
</dbReference>
<evidence type="ECO:0000256" key="3">
    <source>
        <dbReference type="ARBA" id="ARBA00022670"/>
    </source>
</evidence>
<reference evidence="8 9" key="1">
    <citation type="journal article" date="2024" name="IMA Fungus">
        <title>Apiospora arundinis, a panoply of carbohydrate-active enzymes and secondary metabolites.</title>
        <authorList>
            <person name="Sorensen T."/>
            <person name="Petersen C."/>
            <person name="Muurmann A.T."/>
            <person name="Christiansen J.V."/>
            <person name="Brundto M.L."/>
            <person name="Overgaard C.K."/>
            <person name="Boysen A.T."/>
            <person name="Wollenberg R.D."/>
            <person name="Larsen T.O."/>
            <person name="Sorensen J.L."/>
            <person name="Nielsen K.L."/>
            <person name="Sondergaard T.E."/>
        </authorList>
    </citation>
    <scope>NUCLEOTIDE SEQUENCE [LARGE SCALE GENOMIC DNA]</scope>
    <source>
        <strain evidence="8 9">AAU 773</strain>
    </source>
</reference>
<comment type="caution">
    <text evidence="8">The sequence shown here is derived from an EMBL/GenBank/DDBJ whole genome shotgun (WGS) entry which is preliminary data.</text>
</comment>
<dbReference type="InterPro" id="IPR022105">
    <property type="entry name" value="DUF3645"/>
</dbReference>
<sequence length="254" mass="28973">MYVETRLAVPFRVKDDPAPRAEFSHPDVAIFLTCLRKQDDQSQPEYHIWTLSAPKLPVAFHELAGVNLRDKIQFATEVFPHLRYSKGTIDYFLSKTVFAREMKEFPRKLSTSGWDLGKVKKHPTTGFSGTNDSRYILLLTVTQLDQAEQRHTNALVPRSKHQTTSKDEYISDSKPFLESVSSFEPEARVILDVGAQMVDLSNRQVAETWLEVTRDCPKDREAAQAVISFDDEDVLSVLDRPGRSEPFQTSHFAQ</sequence>
<evidence type="ECO:0000256" key="5">
    <source>
        <dbReference type="ARBA" id="ARBA00022801"/>
    </source>
</evidence>
<keyword evidence="6" id="KW-0788">Thiol protease</keyword>
<organism evidence="8 9">
    <name type="scientific">Apiospora arundinis</name>
    <dbReference type="NCBI Taxonomy" id="335852"/>
    <lineage>
        <taxon>Eukaryota</taxon>
        <taxon>Fungi</taxon>
        <taxon>Dikarya</taxon>
        <taxon>Ascomycota</taxon>
        <taxon>Pezizomycotina</taxon>
        <taxon>Sordariomycetes</taxon>
        <taxon>Xylariomycetidae</taxon>
        <taxon>Amphisphaeriales</taxon>
        <taxon>Apiosporaceae</taxon>
        <taxon>Apiospora</taxon>
    </lineage>
</organism>
<evidence type="ECO:0000256" key="2">
    <source>
        <dbReference type="ARBA" id="ARBA00012759"/>
    </source>
</evidence>
<evidence type="ECO:0000256" key="6">
    <source>
        <dbReference type="ARBA" id="ARBA00022807"/>
    </source>
</evidence>
<evidence type="ECO:0000313" key="8">
    <source>
        <dbReference type="EMBL" id="KAK8872627.1"/>
    </source>
</evidence>
<dbReference type="InterPro" id="IPR051346">
    <property type="entry name" value="OTU_Deubiquitinase"/>
</dbReference>
<gene>
    <name evidence="8" type="ORF">PGQ11_003141</name>
</gene>